<proteinExistence type="predicted"/>
<comment type="caution">
    <text evidence="2">The sequence shown here is derived from an EMBL/GenBank/DDBJ whole genome shotgun (WGS) entry which is preliminary data.</text>
</comment>
<feature type="coiled-coil region" evidence="1">
    <location>
        <begin position="37"/>
        <end position="67"/>
    </location>
</feature>
<gene>
    <name evidence="2" type="ORF">QUF54_01290</name>
</gene>
<evidence type="ECO:0000256" key="1">
    <source>
        <dbReference type="SAM" id="Coils"/>
    </source>
</evidence>
<organism evidence="2 3">
    <name type="scientific">Candidatus Marithioploca araucensis</name>
    <dbReference type="NCBI Taxonomy" id="70273"/>
    <lineage>
        <taxon>Bacteria</taxon>
        <taxon>Pseudomonadati</taxon>
        <taxon>Pseudomonadota</taxon>
        <taxon>Gammaproteobacteria</taxon>
        <taxon>Thiotrichales</taxon>
        <taxon>Thiotrichaceae</taxon>
        <taxon>Candidatus Marithioploca</taxon>
    </lineage>
</organism>
<accession>A0ABT7VQN7</accession>
<evidence type="ECO:0000313" key="2">
    <source>
        <dbReference type="EMBL" id="MDM8561970.1"/>
    </source>
</evidence>
<name>A0ABT7VQN7_9GAMM</name>
<dbReference type="EMBL" id="JAUCGM010000030">
    <property type="protein sequence ID" value="MDM8561970.1"/>
    <property type="molecule type" value="Genomic_DNA"/>
</dbReference>
<reference evidence="2" key="1">
    <citation type="submission" date="2023-06" db="EMBL/GenBank/DDBJ databases">
        <title>Uncultivated large filamentous bacteria from sulfidic sediments reveal new species and different genomic features in energy metabolism and defense.</title>
        <authorList>
            <person name="Fonseca A."/>
        </authorList>
    </citation>
    <scope>NUCLEOTIDE SEQUENCE</scope>
    <source>
        <strain evidence="2">HSG4</strain>
    </source>
</reference>
<protein>
    <submittedName>
        <fullName evidence="2">Uncharacterized protein</fullName>
    </submittedName>
</protein>
<keyword evidence="3" id="KW-1185">Reference proteome</keyword>
<dbReference type="Proteomes" id="UP001171945">
    <property type="component" value="Unassembled WGS sequence"/>
</dbReference>
<keyword evidence="1" id="KW-0175">Coiled coil</keyword>
<sequence>MVPLRSYPPYVLLVIEHLKAGMNGAASLLPTLRFAYLNRSLNNMMIAENEAEEYQLAEQKKQVYLNRVNQLFGHIKNWLKEESVAVKQQDIEIVEKFTGHYTVPSLSISTQAGQKLVDINPGGAYTLMAEGLLDVEGGFGREHVMYIVEGGPYINKLASDEKDKLIRQQTYKDIDDDGWYWIEETLRDKAHFMNKNALIEIITQVSDYEFV</sequence>
<evidence type="ECO:0000313" key="3">
    <source>
        <dbReference type="Proteomes" id="UP001171945"/>
    </source>
</evidence>